<dbReference type="SMART" id="SM00148">
    <property type="entry name" value="PLCXc"/>
    <property type="match status" value="1"/>
</dbReference>
<proteinExistence type="predicted"/>
<keyword evidence="8" id="KW-1185">Reference proteome</keyword>
<dbReference type="InterPro" id="IPR002048">
    <property type="entry name" value="EF_hand_dom"/>
</dbReference>
<dbReference type="PANTHER" id="PTHR10336:SF209">
    <property type="entry name" value="PHOSPHOINOSITIDE PHOSPHOLIPASE C"/>
    <property type="match status" value="1"/>
</dbReference>
<dbReference type="InterPro" id="IPR018247">
    <property type="entry name" value="EF_Hand_1_Ca_BS"/>
</dbReference>
<dbReference type="InterPro" id="IPR000909">
    <property type="entry name" value="PLipase_C_PInositol-sp_X_dom"/>
</dbReference>
<evidence type="ECO:0000256" key="3">
    <source>
        <dbReference type="ARBA" id="ARBA00023674"/>
    </source>
</evidence>
<dbReference type="SMART" id="SM00054">
    <property type="entry name" value="EFh"/>
    <property type="match status" value="1"/>
</dbReference>
<evidence type="ECO:0000256" key="2">
    <source>
        <dbReference type="ARBA" id="ARBA00022837"/>
    </source>
</evidence>
<dbReference type="PROSITE" id="PS50007">
    <property type="entry name" value="PIPLC_X_DOMAIN"/>
    <property type="match status" value="1"/>
</dbReference>
<evidence type="ECO:0000256" key="1">
    <source>
        <dbReference type="ARBA" id="ARBA00001913"/>
    </source>
</evidence>
<dbReference type="InterPro" id="IPR001192">
    <property type="entry name" value="PI-PLC_fam"/>
</dbReference>
<dbReference type="CDD" id="cd16202">
    <property type="entry name" value="EFh_PI-PLCdelta"/>
    <property type="match status" value="1"/>
</dbReference>
<dbReference type="InterPro" id="IPR011993">
    <property type="entry name" value="PH-like_dom_sf"/>
</dbReference>
<feature type="non-terminal residue" evidence="9">
    <location>
        <position position="415"/>
    </location>
</feature>
<dbReference type="PROSITE" id="PS50222">
    <property type="entry name" value="EF_HAND_2"/>
    <property type="match status" value="1"/>
</dbReference>
<evidence type="ECO:0000313" key="9">
    <source>
        <dbReference type="RefSeq" id="XP_006814576.1"/>
    </source>
</evidence>
<dbReference type="Gene3D" id="1.10.238.10">
    <property type="entry name" value="EF-hand"/>
    <property type="match status" value="2"/>
</dbReference>
<dbReference type="InterPro" id="IPR011992">
    <property type="entry name" value="EF-hand-dom_pair"/>
</dbReference>
<dbReference type="Pfam" id="PF00036">
    <property type="entry name" value="EF-hand_1"/>
    <property type="match status" value="1"/>
</dbReference>
<feature type="compositionally biased region" description="Acidic residues" evidence="5">
    <location>
        <begin position="392"/>
        <end position="404"/>
    </location>
</feature>
<reference evidence="9" key="1">
    <citation type="submission" date="2025-08" db="UniProtKB">
        <authorList>
            <consortium name="RefSeq"/>
        </authorList>
    </citation>
    <scope>IDENTIFICATION</scope>
    <source>
        <tissue evidence="9">Testes</tissue>
    </source>
</reference>
<accession>A0ABM0M3I5</accession>
<keyword evidence="4" id="KW-0442">Lipid degradation</keyword>
<dbReference type="InterPro" id="IPR001849">
    <property type="entry name" value="PH_domain"/>
</dbReference>
<dbReference type="Gene3D" id="2.30.29.30">
    <property type="entry name" value="Pleckstrin-homology domain (PH domain)/Phosphotyrosine-binding domain (PTB)"/>
    <property type="match status" value="1"/>
</dbReference>
<organism evidence="8 9">
    <name type="scientific">Saccoglossus kowalevskii</name>
    <name type="common">Acorn worm</name>
    <dbReference type="NCBI Taxonomy" id="10224"/>
    <lineage>
        <taxon>Eukaryota</taxon>
        <taxon>Metazoa</taxon>
        <taxon>Hemichordata</taxon>
        <taxon>Enteropneusta</taxon>
        <taxon>Harrimaniidae</taxon>
        <taxon>Saccoglossus</taxon>
    </lineage>
</organism>
<gene>
    <name evidence="9" type="primary">LOC102809161</name>
</gene>
<dbReference type="EC" id="3.1.4.11" evidence="4"/>
<protein>
    <recommendedName>
        <fullName evidence="4">Phosphoinositide phospholipase C</fullName>
        <ecNumber evidence="4">3.1.4.11</ecNumber>
    </recommendedName>
</protein>
<dbReference type="Pfam" id="PF09279">
    <property type="entry name" value="EF-hand_like"/>
    <property type="match status" value="1"/>
</dbReference>
<dbReference type="PANTHER" id="PTHR10336">
    <property type="entry name" value="PHOSPHOINOSITIDE-SPECIFIC PHOSPHOLIPASE C FAMILY PROTEIN"/>
    <property type="match status" value="1"/>
</dbReference>
<dbReference type="Pfam" id="PF16457">
    <property type="entry name" value="PH_12"/>
    <property type="match status" value="1"/>
</dbReference>
<dbReference type="SUPFAM" id="SSF51695">
    <property type="entry name" value="PLC-like phosphodiesterases"/>
    <property type="match status" value="1"/>
</dbReference>
<keyword evidence="2" id="KW-0106">Calcium</keyword>
<dbReference type="PROSITE" id="PS00018">
    <property type="entry name" value="EF_HAND_1"/>
    <property type="match status" value="1"/>
</dbReference>
<dbReference type="SUPFAM" id="SSF50729">
    <property type="entry name" value="PH domain-like"/>
    <property type="match status" value="1"/>
</dbReference>
<feature type="domain" description="EF-hand" evidence="7">
    <location>
        <begin position="77"/>
        <end position="107"/>
    </location>
</feature>
<feature type="domain" description="PH" evidence="6">
    <location>
        <begin position="1"/>
        <end position="75"/>
    </location>
</feature>
<comment type="catalytic activity">
    <reaction evidence="3">
        <text>a 1,2-diacyl-sn-glycero-3-phospho-(1D-myo-inositol-4,5-bisphosphate) + H2O = 1D-myo-inositol 1,4,5-trisphosphate + a 1,2-diacyl-sn-glycerol + H(+)</text>
        <dbReference type="Rhea" id="RHEA:33179"/>
        <dbReference type="ChEBI" id="CHEBI:15377"/>
        <dbReference type="ChEBI" id="CHEBI:15378"/>
        <dbReference type="ChEBI" id="CHEBI:17815"/>
        <dbReference type="ChEBI" id="CHEBI:58456"/>
        <dbReference type="ChEBI" id="CHEBI:203600"/>
        <dbReference type="EC" id="3.1.4.11"/>
    </reaction>
    <physiologicalReaction direction="left-to-right" evidence="3">
        <dbReference type="Rhea" id="RHEA:33180"/>
    </physiologicalReaction>
</comment>
<dbReference type="Proteomes" id="UP000694865">
    <property type="component" value="Unplaced"/>
</dbReference>
<dbReference type="Pfam" id="PF00388">
    <property type="entry name" value="PI-PLC-X"/>
    <property type="match status" value="1"/>
</dbReference>
<dbReference type="InterPro" id="IPR015359">
    <property type="entry name" value="PLC_EF-hand-like"/>
</dbReference>
<dbReference type="RefSeq" id="XP_006814576.1">
    <property type="nucleotide sequence ID" value="XM_006814513.1"/>
</dbReference>
<name>A0ABM0M3I5_SACKO</name>
<evidence type="ECO:0000256" key="5">
    <source>
        <dbReference type="SAM" id="MobiDB-lite"/>
    </source>
</evidence>
<comment type="cofactor">
    <cofactor evidence="1">
        <name>Ca(2+)</name>
        <dbReference type="ChEBI" id="CHEBI:29108"/>
    </cofactor>
</comment>
<feature type="region of interest" description="Disordered" evidence="5">
    <location>
        <begin position="382"/>
        <end position="415"/>
    </location>
</feature>
<dbReference type="SUPFAM" id="SSF47473">
    <property type="entry name" value="EF-hand"/>
    <property type="match status" value="1"/>
</dbReference>
<dbReference type="CDD" id="cd08558">
    <property type="entry name" value="PI-PLCc_eukaryota"/>
    <property type="match status" value="1"/>
</dbReference>
<evidence type="ECO:0000256" key="4">
    <source>
        <dbReference type="RuleBase" id="RU361133"/>
    </source>
</evidence>
<evidence type="ECO:0000259" key="7">
    <source>
        <dbReference type="PROSITE" id="PS50222"/>
    </source>
</evidence>
<sequence length="415" mass="47568">MDDANANDAAVSVSEIKEIRTGKSTDTFKSSNVKKVNANHCFSLVIGNNNETTDLVALSEEEAMQWLLSLIILCTWIRDFFQKADRNGDGSLDFEEICKLLKDMNLKVDKRHVRRIFKAADTRVGTKASGESAVNELDVEEFVTFYHKITARDEIVSLFYKYSGDDDYWEVDEFLTFMQHEQKRHELHSKWCEKVILKYEQTPELIANEVMSLDAFILFMLGPNGMIMNPYHDCVYQDMTQPLSHYFIASSHNTYLLEDQLKGPSSTEAYIRALQLGCRCVELDCWDGSDGEPIIYHGHTLTSKIKFKDVIDVINRYAFEVSEYPVIVSIENHCSVEQQKKMAYFMGKIFGKNLYMRPVTPDMKALPSPEQLKHKIIIKGKKLKADASDGNVSDEDEAADLDDEEVKKQKEKKKV</sequence>
<keyword evidence="4" id="KW-0443">Lipid metabolism</keyword>
<dbReference type="PROSITE" id="PS50003">
    <property type="entry name" value="PH_DOMAIN"/>
    <property type="match status" value="1"/>
</dbReference>
<dbReference type="PRINTS" id="PR00390">
    <property type="entry name" value="PHPHLIPASEC"/>
</dbReference>
<evidence type="ECO:0000313" key="8">
    <source>
        <dbReference type="Proteomes" id="UP000694865"/>
    </source>
</evidence>
<dbReference type="GeneID" id="102809161"/>
<dbReference type="Gene3D" id="3.20.20.190">
    <property type="entry name" value="Phosphatidylinositol (PI) phosphodiesterase"/>
    <property type="match status" value="1"/>
</dbReference>
<evidence type="ECO:0000259" key="6">
    <source>
        <dbReference type="PROSITE" id="PS50003"/>
    </source>
</evidence>
<keyword evidence="4" id="KW-0378">Hydrolase</keyword>
<dbReference type="InterPro" id="IPR017946">
    <property type="entry name" value="PLC-like_Pdiesterase_TIM-brl"/>
</dbReference>